<evidence type="ECO:0000313" key="8">
    <source>
        <dbReference type="Proteomes" id="UP000287447"/>
    </source>
</evidence>
<evidence type="ECO:0000256" key="4">
    <source>
        <dbReference type="HAMAP-Rule" id="MF_01970"/>
    </source>
</evidence>
<dbReference type="PANTHER" id="PTHR14084">
    <property type="entry name" value="KYNURENINASE"/>
    <property type="match status" value="1"/>
</dbReference>
<feature type="binding site" evidence="4">
    <location>
        <position position="170"/>
    </location>
    <ligand>
        <name>pyridoxal 5'-phosphate</name>
        <dbReference type="ChEBI" id="CHEBI:597326"/>
    </ligand>
</feature>
<sequence>MPSITREDLAARDAADPLKSFRGRFDIPEGLIYLDGNSLGPLLNSVRDRVADVVSREWGQDLITSWNKNKWMELAGRIGGKIAPMIGAGGHEVLAADSTSINIFKLLSAALKMRPGRRVILSEAGNFPTDLYIAEGLVSLLGGDYSLRLMDKAENLADYLDDDVAVVMITQVDYRTGRKLDMAAVTKQVQDAGALMLWDLAHSAGAFPVDLNGAKADFAVGCGYKYLNGGPGAPAFLFVADRHQATIQPALSGWLGHANPFAFTSDYKPATGIARHTVGTPPVLSMSALDEALSLFAEVPMEGLLKKSQQLTGLFIDLVEQECGGHGLELASPREAAARGSQVSFRSQNGYAIMQALIARKVIGDFRDPDIMRFGFAPLYISYADVWDAVAILRDVLETGAWDVDAFKQRAAVT</sequence>
<feature type="binding site" evidence="4">
    <location>
        <position position="99"/>
    </location>
    <ligand>
        <name>pyridoxal 5'-phosphate</name>
        <dbReference type="ChEBI" id="CHEBI:597326"/>
    </ligand>
</feature>
<accession>A0A3S2Y2F0</accession>
<dbReference type="Gene3D" id="3.90.1150.10">
    <property type="entry name" value="Aspartate Aminotransferase, domain 1"/>
    <property type="match status" value="1"/>
</dbReference>
<evidence type="ECO:0000313" key="7">
    <source>
        <dbReference type="EMBL" id="RVU36126.1"/>
    </source>
</evidence>
<proteinExistence type="inferred from homology"/>
<dbReference type="GO" id="GO:0009435">
    <property type="term" value="P:NAD+ biosynthetic process"/>
    <property type="evidence" value="ECO:0007669"/>
    <property type="project" value="UniProtKB-UniRule"/>
</dbReference>
<dbReference type="GO" id="GO:0019805">
    <property type="term" value="P:quinolinate biosynthetic process"/>
    <property type="evidence" value="ECO:0007669"/>
    <property type="project" value="UniProtKB-UniRule"/>
</dbReference>
<comment type="similarity">
    <text evidence="4 6">Belongs to the kynureninase family.</text>
</comment>
<comment type="cofactor">
    <cofactor evidence="4 6">
        <name>pyridoxal 5'-phosphate</name>
        <dbReference type="ChEBI" id="CHEBI:597326"/>
    </cofactor>
</comment>
<feature type="binding site" evidence="4">
    <location>
        <position position="100"/>
    </location>
    <ligand>
        <name>pyridoxal 5'-phosphate</name>
        <dbReference type="ChEBI" id="CHEBI:597326"/>
    </ligand>
</feature>
<keyword evidence="1 4" id="KW-0662">Pyridine nucleotide biosynthesis</keyword>
<dbReference type="Proteomes" id="UP000287447">
    <property type="component" value="Unassembled WGS sequence"/>
</dbReference>
<feature type="binding site" evidence="4">
    <location>
        <position position="224"/>
    </location>
    <ligand>
        <name>pyridoxal 5'-phosphate</name>
        <dbReference type="ChEBI" id="CHEBI:597326"/>
    </ligand>
</feature>
<dbReference type="InterPro" id="IPR015421">
    <property type="entry name" value="PyrdxlP-dep_Trfase_major"/>
</dbReference>
<feature type="binding site" evidence="4">
    <location>
        <position position="254"/>
    </location>
    <ligand>
        <name>pyridoxal 5'-phosphate</name>
        <dbReference type="ChEBI" id="CHEBI:597326"/>
    </ligand>
</feature>
<comment type="pathway">
    <text evidence="4 6">Cofactor biosynthesis; NAD(+) biosynthesis; quinolinate from L-kynurenine: step 2/3.</text>
</comment>
<dbReference type="Pfam" id="PF22580">
    <property type="entry name" value="KYNU_C"/>
    <property type="match status" value="1"/>
</dbReference>
<dbReference type="EMBL" id="SADE01000002">
    <property type="protein sequence ID" value="RVU36126.1"/>
    <property type="molecule type" value="Genomic_DNA"/>
</dbReference>
<feature type="modified residue" description="N6-(pyridoxal phosphate)lysine" evidence="4">
    <location>
        <position position="225"/>
    </location>
</feature>
<protein>
    <recommendedName>
        <fullName evidence="4 5">Kynureninase</fullName>
        <ecNumber evidence="4 5">3.7.1.3</ecNumber>
    </recommendedName>
    <alternativeName>
        <fullName evidence="4">L-kynurenine hydrolase</fullName>
    </alternativeName>
</protein>
<organism evidence="7 8">
    <name type="scientific">Hwanghaeella grinnelliae</name>
    <dbReference type="NCBI Taxonomy" id="2500179"/>
    <lineage>
        <taxon>Bacteria</taxon>
        <taxon>Pseudomonadati</taxon>
        <taxon>Pseudomonadota</taxon>
        <taxon>Alphaproteobacteria</taxon>
        <taxon>Rhodospirillales</taxon>
        <taxon>Rhodospirillaceae</taxon>
        <taxon>Hwanghaeella</taxon>
    </lineage>
</organism>
<dbReference type="InterPro" id="IPR010111">
    <property type="entry name" value="Kynureninase"/>
</dbReference>
<feature type="binding site" evidence="4">
    <location>
        <begin position="127"/>
        <end position="130"/>
    </location>
    <ligand>
        <name>pyridoxal 5'-phosphate</name>
        <dbReference type="ChEBI" id="CHEBI:597326"/>
    </ligand>
</feature>
<dbReference type="NCBIfam" id="TIGR01814">
    <property type="entry name" value="kynureninase"/>
    <property type="match status" value="1"/>
</dbReference>
<dbReference type="PIRSF" id="PIRSF038800">
    <property type="entry name" value="KYNU"/>
    <property type="match status" value="1"/>
</dbReference>
<comment type="caution">
    <text evidence="7">The sequence shown here is derived from an EMBL/GenBank/DDBJ whole genome shotgun (WGS) entry which is preliminary data.</text>
</comment>
<dbReference type="GO" id="GO:0043420">
    <property type="term" value="P:anthranilate metabolic process"/>
    <property type="evidence" value="ECO:0007669"/>
    <property type="project" value="TreeGrafter"/>
</dbReference>
<dbReference type="UniPathway" id="UPA00334">
    <property type="reaction ID" value="UER00455"/>
</dbReference>
<comment type="subunit">
    <text evidence="4 6">Homodimer.</text>
</comment>
<comment type="catalytic activity">
    <reaction evidence="6">
        <text>3-hydroxy-L-kynurenine + H2O = 3-hydroxyanthranilate + L-alanine + H(+)</text>
        <dbReference type="Rhea" id="RHEA:25143"/>
        <dbReference type="ChEBI" id="CHEBI:15377"/>
        <dbReference type="ChEBI" id="CHEBI:15378"/>
        <dbReference type="ChEBI" id="CHEBI:36559"/>
        <dbReference type="ChEBI" id="CHEBI:57972"/>
        <dbReference type="ChEBI" id="CHEBI:58125"/>
        <dbReference type="EC" id="3.7.1.3"/>
    </reaction>
</comment>
<comment type="pathway">
    <text evidence="4 6">Amino-acid degradation; L-kynurenine degradation; L-alanine and anthranilate from L-kynurenine: step 1/1.</text>
</comment>
<dbReference type="OrthoDB" id="9812626at2"/>
<evidence type="ECO:0000256" key="5">
    <source>
        <dbReference type="NCBIfam" id="TIGR01814"/>
    </source>
</evidence>
<dbReference type="InterPro" id="IPR015422">
    <property type="entry name" value="PyrdxlP-dep_Trfase_small"/>
</dbReference>
<dbReference type="PANTHER" id="PTHR14084:SF0">
    <property type="entry name" value="KYNURENINASE"/>
    <property type="match status" value="1"/>
</dbReference>
<feature type="binding site" evidence="4">
    <location>
        <position position="199"/>
    </location>
    <ligand>
        <name>pyridoxal 5'-phosphate</name>
        <dbReference type="ChEBI" id="CHEBI:597326"/>
    </ligand>
</feature>
<dbReference type="GO" id="GO:0030429">
    <property type="term" value="F:kynureninase activity"/>
    <property type="evidence" value="ECO:0007669"/>
    <property type="project" value="UniProtKB-UniRule"/>
</dbReference>
<dbReference type="AlphaFoldDB" id="A0A3S2Y2F0"/>
<evidence type="ECO:0000256" key="2">
    <source>
        <dbReference type="ARBA" id="ARBA00022801"/>
    </source>
</evidence>
<feature type="binding site" evidence="4">
    <location>
        <position position="202"/>
    </location>
    <ligand>
        <name>pyridoxal 5'-phosphate</name>
        <dbReference type="ChEBI" id="CHEBI:597326"/>
    </ligand>
</feature>
<comment type="function">
    <text evidence="4 6">Catalyzes the cleavage of L-kynurenine (L-Kyn) and L-3-hydroxykynurenine (L-3OHKyn) into anthranilic acid (AA) and 3-hydroxyanthranilic acid (3-OHAA), respectively.</text>
</comment>
<dbReference type="GO" id="GO:0030170">
    <property type="term" value="F:pyridoxal phosphate binding"/>
    <property type="evidence" value="ECO:0007669"/>
    <property type="project" value="UniProtKB-UniRule"/>
</dbReference>
<dbReference type="UniPathway" id="UPA00253">
    <property type="reaction ID" value="UER00329"/>
</dbReference>
<keyword evidence="3 4" id="KW-0663">Pyridoxal phosphate</keyword>
<dbReference type="InterPro" id="IPR015424">
    <property type="entry name" value="PyrdxlP-dep_Trfase"/>
</dbReference>
<dbReference type="GO" id="GO:0019441">
    <property type="term" value="P:L-tryptophan catabolic process to kynurenine"/>
    <property type="evidence" value="ECO:0007669"/>
    <property type="project" value="TreeGrafter"/>
</dbReference>
<dbReference type="SUPFAM" id="SSF53383">
    <property type="entry name" value="PLP-dependent transferases"/>
    <property type="match status" value="1"/>
</dbReference>
<reference evidence="8" key="1">
    <citation type="submission" date="2019-01" db="EMBL/GenBank/DDBJ databases">
        <title>Gri0909 isolated from a small marine red alga.</title>
        <authorList>
            <person name="Kim J."/>
            <person name="Jeong S.E."/>
            <person name="Jeon C.O."/>
        </authorList>
    </citation>
    <scope>NUCLEOTIDE SEQUENCE [LARGE SCALE GENOMIC DNA]</scope>
    <source>
        <strain evidence="8">Gri0909</strain>
    </source>
</reference>
<feature type="binding site" evidence="4">
    <location>
        <position position="280"/>
    </location>
    <ligand>
        <name>pyridoxal 5'-phosphate</name>
        <dbReference type="ChEBI" id="CHEBI:597326"/>
    </ligand>
</feature>
<keyword evidence="2 4" id="KW-0378">Hydrolase</keyword>
<dbReference type="GO" id="GO:0097053">
    <property type="term" value="P:L-kynurenine catabolic process"/>
    <property type="evidence" value="ECO:0007669"/>
    <property type="project" value="UniProtKB-UniRule"/>
</dbReference>
<dbReference type="GO" id="GO:0005737">
    <property type="term" value="C:cytoplasm"/>
    <property type="evidence" value="ECO:0007669"/>
    <property type="project" value="UniProtKB-UniRule"/>
</dbReference>
<name>A0A3S2Y2F0_9PROT</name>
<evidence type="ECO:0000256" key="1">
    <source>
        <dbReference type="ARBA" id="ARBA00022642"/>
    </source>
</evidence>
<dbReference type="EC" id="3.7.1.3" evidence="4 5"/>
<keyword evidence="8" id="KW-1185">Reference proteome</keyword>
<dbReference type="Gene3D" id="3.40.640.10">
    <property type="entry name" value="Type I PLP-dependent aspartate aminotransferase-like (Major domain)"/>
    <property type="match status" value="1"/>
</dbReference>
<evidence type="ECO:0000256" key="3">
    <source>
        <dbReference type="ARBA" id="ARBA00022898"/>
    </source>
</evidence>
<dbReference type="RefSeq" id="WP_127765602.1">
    <property type="nucleotide sequence ID" value="NZ_SADE01000002.1"/>
</dbReference>
<comment type="catalytic activity">
    <reaction evidence="4 6">
        <text>L-kynurenine + H2O = anthranilate + L-alanine + H(+)</text>
        <dbReference type="Rhea" id="RHEA:16813"/>
        <dbReference type="ChEBI" id="CHEBI:15377"/>
        <dbReference type="ChEBI" id="CHEBI:15378"/>
        <dbReference type="ChEBI" id="CHEBI:16567"/>
        <dbReference type="ChEBI" id="CHEBI:57959"/>
        <dbReference type="ChEBI" id="CHEBI:57972"/>
        <dbReference type="EC" id="3.7.1.3"/>
    </reaction>
</comment>
<dbReference type="HAMAP" id="MF_01970">
    <property type="entry name" value="Kynureninase"/>
    <property type="match status" value="1"/>
</dbReference>
<evidence type="ECO:0000256" key="6">
    <source>
        <dbReference type="PIRNR" id="PIRNR038800"/>
    </source>
</evidence>
<gene>
    <name evidence="4 7" type="primary">kynU</name>
    <name evidence="7" type="ORF">EOI86_12920</name>
</gene>